<dbReference type="EMBL" id="LSYS01002889">
    <property type="protein sequence ID" value="OPJ85214.1"/>
    <property type="molecule type" value="Genomic_DNA"/>
</dbReference>
<dbReference type="Proteomes" id="UP000190648">
    <property type="component" value="Unassembled WGS sequence"/>
</dbReference>
<dbReference type="AlphaFoldDB" id="A0A1V4KL90"/>
<organism evidence="2 3">
    <name type="scientific">Patagioenas fasciata monilis</name>
    <dbReference type="NCBI Taxonomy" id="372326"/>
    <lineage>
        <taxon>Eukaryota</taxon>
        <taxon>Metazoa</taxon>
        <taxon>Chordata</taxon>
        <taxon>Craniata</taxon>
        <taxon>Vertebrata</taxon>
        <taxon>Euteleostomi</taxon>
        <taxon>Archelosauria</taxon>
        <taxon>Archosauria</taxon>
        <taxon>Dinosauria</taxon>
        <taxon>Saurischia</taxon>
        <taxon>Theropoda</taxon>
        <taxon>Coelurosauria</taxon>
        <taxon>Aves</taxon>
        <taxon>Neognathae</taxon>
        <taxon>Neoaves</taxon>
        <taxon>Columbimorphae</taxon>
        <taxon>Columbiformes</taxon>
        <taxon>Columbidae</taxon>
        <taxon>Patagioenas</taxon>
    </lineage>
</organism>
<sequence>MPVAAADTSRGSRKRDTPSPGDPRQQENSPAVWGDTDNPAVRDPKLHVPGWTPHSRAPPSPSLRTPEFLRHRQLPVLPGDASTATTDPVPDAEGRIYESIRYKPGTLKKPQDARSTLGDSGDSPFLTTGDEPSVPELDITAQEELGSEGDPGPVYARVCKPPRGTQPQQPHSPPEPQEEAPPALPEKRFDVV</sequence>
<feature type="region of interest" description="Disordered" evidence="1">
    <location>
        <begin position="1"/>
        <end position="192"/>
    </location>
</feature>
<name>A0A1V4KL90_PATFA</name>
<gene>
    <name evidence="2" type="ORF">AV530_000424</name>
</gene>
<proteinExistence type="predicted"/>
<feature type="compositionally biased region" description="Basic and acidic residues" evidence="1">
    <location>
        <begin position="92"/>
        <end position="101"/>
    </location>
</feature>
<reference evidence="2 3" key="1">
    <citation type="submission" date="2016-02" db="EMBL/GenBank/DDBJ databases">
        <title>Band-tailed pigeon sequencing and assembly.</title>
        <authorList>
            <person name="Soares A.E."/>
            <person name="Novak B.J."/>
            <person name="Rice E.S."/>
            <person name="O'Connell B."/>
            <person name="Chang D."/>
            <person name="Weber S."/>
            <person name="Shapiro B."/>
        </authorList>
    </citation>
    <scope>NUCLEOTIDE SEQUENCE [LARGE SCALE GENOMIC DNA]</scope>
    <source>
        <strain evidence="2">BTP2013</strain>
        <tissue evidence="2">Blood</tissue>
    </source>
</reference>
<keyword evidence="3" id="KW-1185">Reference proteome</keyword>
<dbReference type="OrthoDB" id="9392097at2759"/>
<evidence type="ECO:0000313" key="2">
    <source>
        <dbReference type="EMBL" id="OPJ85214.1"/>
    </source>
</evidence>
<accession>A0A1V4KL90</accession>
<evidence type="ECO:0000313" key="3">
    <source>
        <dbReference type="Proteomes" id="UP000190648"/>
    </source>
</evidence>
<evidence type="ECO:0000256" key="1">
    <source>
        <dbReference type="SAM" id="MobiDB-lite"/>
    </source>
</evidence>
<comment type="caution">
    <text evidence="2">The sequence shown here is derived from an EMBL/GenBank/DDBJ whole genome shotgun (WGS) entry which is preliminary data.</text>
</comment>
<protein>
    <submittedName>
        <fullName evidence="2">Uncharacterized protein</fullName>
    </submittedName>
</protein>